<dbReference type="GO" id="GO:0042157">
    <property type="term" value="P:lipoprotein metabolic process"/>
    <property type="evidence" value="ECO:0007669"/>
    <property type="project" value="InterPro"/>
</dbReference>
<dbReference type="InterPro" id="IPR006781">
    <property type="entry name" value="ApoC-I"/>
</dbReference>
<dbReference type="GO" id="GO:0034361">
    <property type="term" value="C:very-low-density lipoprotein particle"/>
    <property type="evidence" value="ECO:0007669"/>
    <property type="project" value="TreeGrafter"/>
</dbReference>
<evidence type="ECO:0000256" key="4">
    <source>
        <dbReference type="ARBA" id="ARBA00022525"/>
    </source>
</evidence>
<dbReference type="GO" id="GO:0005504">
    <property type="term" value="F:fatty acid binding"/>
    <property type="evidence" value="ECO:0007669"/>
    <property type="project" value="TreeGrafter"/>
</dbReference>
<accession>A0A5A9N2T2</accession>
<dbReference type="PANTHER" id="PTHR16565">
    <property type="entry name" value="APOLIPOPROTEIN C-I"/>
    <property type="match status" value="1"/>
</dbReference>
<evidence type="ECO:0000256" key="7">
    <source>
        <dbReference type="SAM" id="SignalP"/>
    </source>
</evidence>
<organism evidence="8 9">
    <name type="scientific">Triplophysa tibetana</name>
    <dbReference type="NCBI Taxonomy" id="1572043"/>
    <lineage>
        <taxon>Eukaryota</taxon>
        <taxon>Metazoa</taxon>
        <taxon>Chordata</taxon>
        <taxon>Craniata</taxon>
        <taxon>Vertebrata</taxon>
        <taxon>Euteleostomi</taxon>
        <taxon>Actinopterygii</taxon>
        <taxon>Neopterygii</taxon>
        <taxon>Teleostei</taxon>
        <taxon>Ostariophysi</taxon>
        <taxon>Cypriniformes</taxon>
        <taxon>Nemacheilidae</taxon>
        <taxon>Triplophysa</taxon>
    </lineage>
</organism>
<name>A0A5A9N2T2_9TELE</name>
<evidence type="ECO:0000313" key="8">
    <source>
        <dbReference type="EMBL" id="KAA0703236.1"/>
    </source>
</evidence>
<feature type="signal peptide" evidence="7">
    <location>
        <begin position="1"/>
        <end position="20"/>
    </location>
</feature>
<dbReference type="GO" id="GO:0034447">
    <property type="term" value="P:very-low-density lipoprotein particle clearance"/>
    <property type="evidence" value="ECO:0007669"/>
    <property type="project" value="TreeGrafter"/>
</dbReference>
<keyword evidence="6" id="KW-0445">Lipid transport</keyword>
<comment type="subcellular location">
    <subcellularLocation>
        <location evidence="1">Secreted</location>
    </subcellularLocation>
</comment>
<dbReference type="GO" id="GO:0032375">
    <property type="term" value="P:negative regulation of cholesterol transport"/>
    <property type="evidence" value="ECO:0007669"/>
    <property type="project" value="TreeGrafter"/>
</dbReference>
<dbReference type="GO" id="GO:0004859">
    <property type="term" value="F:phospholipase inhibitor activity"/>
    <property type="evidence" value="ECO:0007669"/>
    <property type="project" value="TreeGrafter"/>
</dbReference>
<evidence type="ECO:0000256" key="1">
    <source>
        <dbReference type="ARBA" id="ARBA00004613"/>
    </source>
</evidence>
<protein>
    <submittedName>
        <fullName evidence="8">Apolipoprotein C-I</fullName>
    </submittedName>
</protein>
<dbReference type="InterPro" id="IPR043081">
    <property type="entry name" value="ApoC-1_sf"/>
</dbReference>
<dbReference type="GO" id="GO:0006641">
    <property type="term" value="P:triglyceride metabolic process"/>
    <property type="evidence" value="ECO:0007669"/>
    <property type="project" value="TreeGrafter"/>
</dbReference>
<proteinExistence type="inferred from homology"/>
<dbReference type="AlphaFoldDB" id="A0A5A9N2T2"/>
<dbReference type="GO" id="GO:0010916">
    <property type="term" value="P:negative regulation of very-low-density lipoprotein particle clearance"/>
    <property type="evidence" value="ECO:0007669"/>
    <property type="project" value="TreeGrafter"/>
</dbReference>
<comment type="similarity">
    <text evidence="2">Belongs to the apolipoprotein C1 family.</text>
</comment>
<feature type="chain" id="PRO_5023135410" evidence="7">
    <location>
        <begin position="21"/>
        <end position="84"/>
    </location>
</feature>
<dbReference type="Gene3D" id="4.10.260.30">
    <property type="entry name" value="Apolipoprotein C-I"/>
    <property type="match status" value="1"/>
</dbReference>
<evidence type="ECO:0000256" key="2">
    <source>
        <dbReference type="ARBA" id="ARBA00009204"/>
    </source>
</evidence>
<keyword evidence="9" id="KW-1185">Reference proteome</keyword>
<reference evidence="8 9" key="1">
    <citation type="journal article" date="2019" name="Mol. Ecol. Resour.">
        <title>Chromosome-level genome assembly of Triplophysa tibetana, a fish adapted to the harsh high-altitude environment of the Tibetan Plateau.</title>
        <authorList>
            <person name="Yang X."/>
            <person name="Liu H."/>
            <person name="Ma Z."/>
            <person name="Zou Y."/>
            <person name="Zou M."/>
            <person name="Mao Y."/>
            <person name="Li X."/>
            <person name="Wang H."/>
            <person name="Chen T."/>
            <person name="Wang W."/>
            <person name="Yang R."/>
        </authorList>
    </citation>
    <scope>NUCLEOTIDE SEQUENCE [LARGE SCALE GENOMIC DNA]</scope>
    <source>
        <strain evidence="8">TTIB1903HZAU</strain>
        <tissue evidence="8">Muscle</tissue>
    </source>
</reference>
<keyword evidence="5 7" id="KW-0732">Signal</keyword>
<dbReference type="PANTHER" id="PTHR16565:SF2">
    <property type="entry name" value="APOLIPOPROTEIN C-I"/>
    <property type="match status" value="1"/>
</dbReference>
<dbReference type="EMBL" id="SOYY01000024">
    <property type="protein sequence ID" value="KAA0703236.1"/>
    <property type="molecule type" value="Genomic_DNA"/>
</dbReference>
<evidence type="ECO:0000313" key="9">
    <source>
        <dbReference type="Proteomes" id="UP000324632"/>
    </source>
</evidence>
<evidence type="ECO:0000256" key="6">
    <source>
        <dbReference type="ARBA" id="ARBA00023055"/>
    </source>
</evidence>
<keyword evidence="3" id="KW-0813">Transport</keyword>
<dbReference type="GO" id="GO:0006869">
    <property type="term" value="P:lipid transport"/>
    <property type="evidence" value="ECO:0007669"/>
    <property type="project" value="UniProtKB-KW"/>
</dbReference>
<dbReference type="GO" id="GO:0034364">
    <property type="term" value="C:high-density lipoprotein particle"/>
    <property type="evidence" value="ECO:0007669"/>
    <property type="project" value="TreeGrafter"/>
</dbReference>
<dbReference type="Pfam" id="PF04691">
    <property type="entry name" value="ApoC-I"/>
    <property type="match status" value="1"/>
</dbReference>
<keyword evidence="4" id="KW-0964">Secreted</keyword>
<keyword evidence="8" id="KW-0449">Lipoprotein</keyword>
<gene>
    <name evidence="8" type="ORF">E1301_Tti006967</name>
</gene>
<dbReference type="OrthoDB" id="8941712at2759"/>
<dbReference type="Proteomes" id="UP000324632">
    <property type="component" value="Chromosome 24"/>
</dbReference>
<sequence>MKLYLAAAVLMLVLAAHTEAQEEPTLEQRFASFHTQVKDLADDLTQKTKNTFDQMEKSEFAVKTKNWFTEQFEKMKQKMSESFN</sequence>
<comment type="caution">
    <text evidence="8">The sequence shown here is derived from an EMBL/GenBank/DDBJ whole genome shotgun (WGS) entry which is preliminary data.</text>
</comment>
<evidence type="ECO:0000256" key="3">
    <source>
        <dbReference type="ARBA" id="ARBA00022448"/>
    </source>
</evidence>
<dbReference type="GO" id="GO:0050995">
    <property type="term" value="P:negative regulation of lipid catabolic process"/>
    <property type="evidence" value="ECO:0007669"/>
    <property type="project" value="TreeGrafter"/>
</dbReference>
<evidence type="ECO:0000256" key="5">
    <source>
        <dbReference type="ARBA" id="ARBA00022729"/>
    </source>
</evidence>